<dbReference type="InterPro" id="IPR013098">
    <property type="entry name" value="Ig_I-set"/>
</dbReference>
<dbReference type="InterPro" id="IPR013783">
    <property type="entry name" value="Ig-like_fold"/>
</dbReference>
<dbReference type="InterPro" id="IPR007110">
    <property type="entry name" value="Ig-like_dom"/>
</dbReference>
<evidence type="ECO:0000313" key="8">
    <source>
        <dbReference type="RefSeq" id="XP_012946459.1"/>
    </source>
</evidence>
<feature type="domain" description="Ig-like" evidence="6">
    <location>
        <begin position="243"/>
        <end position="345"/>
    </location>
</feature>
<dbReference type="Pfam" id="PF07679">
    <property type="entry name" value="I-set"/>
    <property type="match status" value="1"/>
</dbReference>
<evidence type="ECO:0000256" key="1">
    <source>
        <dbReference type="ARBA" id="ARBA00022729"/>
    </source>
</evidence>
<accession>A0ABM1AF36</accession>
<evidence type="ECO:0000256" key="4">
    <source>
        <dbReference type="ARBA" id="ARBA00023319"/>
    </source>
</evidence>
<dbReference type="GeneID" id="106014014"/>
<evidence type="ECO:0000313" key="7">
    <source>
        <dbReference type="Proteomes" id="UP000694888"/>
    </source>
</evidence>
<evidence type="ECO:0000256" key="5">
    <source>
        <dbReference type="SAM" id="SignalP"/>
    </source>
</evidence>
<keyword evidence="2" id="KW-0677">Repeat</keyword>
<gene>
    <name evidence="8" type="primary">LOC106014014</name>
</gene>
<sequence length="389" mass="43253">MAGTLGLSCTSGIFVVALLQLYVSLVSGQKPEIVNNIYPDVQRVGGTARLNCTVARLGQNSVQWSFKGKQGDEVISINERIQVINIRKGSIPNYEVIRKTDSSADRTTFMLVINRLLPDFTGEYVCTIMVTNDQFTMWTSKSAFLQVQYAPVIHPGSTDTVKQIHRGHNASITCDAMGVPTPNITWVRSDGKLLPNGNAIYRGRTLPIKVADVKFSGVYRCVADNQIKPPAESLTQVYVYQAPVVRVVQDSVGQYANGMLDAKLDCIVQGYPQPTVYWGYYKGDTFVKALDQDKYETTKQATDYQNLYNGEQWYTLLIRFVQAGDFRDYLCVAENSEGRGQRKVTLFSTYDCQGPLCYSIDPENRGGGALPRLSPVLLALWLLTTLCLS</sequence>
<dbReference type="Gene3D" id="2.60.40.10">
    <property type="entry name" value="Immunoglobulins"/>
    <property type="match status" value="3"/>
</dbReference>
<dbReference type="Pfam" id="PF13927">
    <property type="entry name" value="Ig_3"/>
    <property type="match status" value="1"/>
</dbReference>
<dbReference type="SMART" id="SM00409">
    <property type="entry name" value="IG"/>
    <property type="match status" value="3"/>
</dbReference>
<keyword evidence="4" id="KW-0393">Immunoglobulin domain</keyword>
<dbReference type="InterPro" id="IPR013151">
    <property type="entry name" value="Immunoglobulin_dom"/>
</dbReference>
<feature type="domain" description="Ig-like" evidence="6">
    <location>
        <begin position="31"/>
        <end position="136"/>
    </location>
</feature>
<dbReference type="Proteomes" id="UP000694888">
    <property type="component" value="Unplaced"/>
</dbReference>
<evidence type="ECO:0000256" key="3">
    <source>
        <dbReference type="ARBA" id="ARBA00023157"/>
    </source>
</evidence>
<dbReference type="InterPro" id="IPR003598">
    <property type="entry name" value="Ig_sub2"/>
</dbReference>
<evidence type="ECO:0000259" key="6">
    <source>
        <dbReference type="PROSITE" id="PS50835"/>
    </source>
</evidence>
<dbReference type="Pfam" id="PF00047">
    <property type="entry name" value="ig"/>
    <property type="match status" value="1"/>
</dbReference>
<feature type="domain" description="Ig-like" evidence="6">
    <location>
        <begin position="151"/>
        <end position="235"/>
    </location>
</feature>
<dbReference type="PROSITE" id="PS50835">
    <property type="entry name" value="IG_LIKE"/>
    <property type="match status" value="3"/>
</dbReference>
<name>A0ABM1AF36_APLCA</name>
<dbReference type="InterPro" id="IPR036179">
    <property type="entry name" value="Ig-like_dom_sf"/>
</dbReference>
<keyword evidence="7" id="KW-1185">Reference proteome</keyword>
<proteinExistence type="predicted"/>
<dbReference type="SUPFAM" id="SSF48726">
    <property type="entry name" value="Immunoglobulin"/>
    <property type="match status" value="3"/>
</dbReference>
<dbReference type="PANTHER" id="PTHR12231">
    <property type="entry name" value="CTX-RELATED TYPE I TRANSMEMBRANE PROTEIN"/>
    <property type="match status" value="1"/>
</dbReference>
<organism evidence="7 8">
    <name type="scientific">Aplysia californica</name>
    <name type="common">California sea hare</name>
    <dbReference type="NCBI Taxonomy" id="6500"/>
    <lineage>
        <taxon>Eukaryota</taxon>
        <taxon>Metazoa</taxon>
        <taxon>Spiralia</taxon>
        <taxon>Lophotrochozoa</taxon>
        <taxon>Mollusca</taxon>
        <taxon>Gastropoda</taxon>
        <taxon>Heterobranchia</taxon>
        <taxon>Euthyneura</taxon>
        <taxon>Tectipleura</taxon>
        <taxon>Aplysiida</taxon>
        <taxon>Aplysioidea</taxon>
        <taxon>Aplysiidae</taxon>
        <taxon>Aplysia</taxon>
    </lineage>
</organism>
<feature type="signal peptide" evidence="5">
    <location>
        <begin position="1"/>
        <end position="28"/>
    </location>
</feature>
<feature type="chain" id="PRO_5046136291" evidence="5">
    <location>
        <begin position="29"/>
        <end position="389"/>
    </location>
</feature>
<dbReference type="InterPro" id="IPR051170">
    <property type="entry name" value="Neural/epithelial_adhesion"/>
</dbReference>
<evidence type="ECO:0000256" key="2">
    <source>
        <dbReference type="ARBA" id="ARBA00022737"/>
    </source>
</evidence>
<dbReference type="RefSeq" id="XP_012946459.1">
    <property type="nucleotide sequence ID" value="XM_013091005.1"/>
</dbReference>
<keyword evidence="3" id="KW-1015">Disulfide bond</keyword>
<protein>
    <submittedName>
        <fullName evidence="8">Protein amalgam</fullName>
    </submittedName>
</protein>
<reference evidence="8" key="1">
    <citation type="submission" date="2025-08" db="UniProtKB">
        <authorList>
            <consortium name="RefSeq"/>
        </authorList>
    </citation>
    <scope>IDENTIFICATION</scope>
</reference>
<dbReference type="InterPro" id="IPR003599">
    <property type="entry name" value="Ig_sub"/>
</dbReference>
<dbReference type="PANTHER" id="PTHR12231:SF253">
    <property type="entry name" value="DPR-INTERACTING PROTEIN ETA, ISOFORM B-RELATED"/>
    <property type="match status" value="1"/>
</dbReference>
<dbReference type="SMART" id="SM00408">
    <property type="entry name" value="IGc2"/>
    <property type="match status" value="1"/>
</dbReference>
<keyword evidence="1 5" id="KW-0732">Signal</keyword>